<dbReference type="InterPro" id="IPR043726">
    <property type="entry name" value="LiaI-LiaF-like_TM1"/>
</dbReference>
<sequence length="161" mass="18249">MKKNGLVAFLLIGIGLFFLLRELRLPILTDFYSWPTLLILIGTAFLIYAFSSRDFKNLFPGVILLGLGIHFHGLAITLFGSIIGGIYTLIVAIAFLTRAIKTKKGIIPGMILLIISIFAIFVNNQPGWFNWINETMDWIERFWPVLLIGLGIYLLLTKKKY</sequence>
<evidence type="ECO:0000259" key="2">
    <source>
        <dbReference type="Pfam" id="PF18917"/>
    </source>
</evidence>
<feature type="transmembrane region" description="Helical" evidence="1">
    <location>
        <begin position="105"/>
        <end position="122"/>
    </location>
</feature>
<dbReference type="eggNOG" id="ENOG502ZXI9">
    <property type="taxonomic scope" value="Bacteria"/>
</dbReference>
<gene>
    <name evidence="3" type="ORF">JCM21714_1667</name>
</gene>
<accession>W4VHH7</accession>
<feature type="transmembrane region" description="Helical" evidence="1">
    <location>
        <begin position="31"/>
        <end position="51"/>
    </location>
</feature>
<dbReference type="STRING" id="1298598.JCM21714_1667"/>
<dbReference type="AlphaFoldDB" id="W4VHH7"/>
<feature type="transmembrane region" description="Helical" evidence="1">
    <location>
        <begin position="71"/>
        <end position="96"/>
    </location>
</feature>
<keyword evidence="1" id="KW-0472">Membrane</keyword>
<dbReference type="Proteomes" id="UP000019102">
    <property type="component" value="Unassembled WGS sequence"/>
</dbReference>
<protein>
    <recommendedName>
        <fullName evidence="2">LiaI-LiaF-like transmembrane region domain-containing protein</fullName>
    </recommendedName>
</protein>
<evidence type="ECO:0000313" key="4">
    <source>
        <dbReference type="Proteomes" id="UP000019102"/>
    </source>
</evidence>
<comment type="caution">
    <text evidence="3">The sequence shown here is derived from an EMBL/GenBank/DDBJ whole genome shotgun (WGS) entry which is preliminary data.</text>
</comment>
<feature type="transmembrane region" description="Helical" evidence="1">
    <location>
        <begin position="142"/>
        <end position="157"/>
    </location>
</feature>
<dbReference type="Pfam" id="PF18917">
    <property type="entry name" value="LiaI-LiaF-like_TM1"/>
    <property type="match status" value="1"/>
</dbReference>
<dbReference type="RefSeq" id="WP_235182646.1">
    <property type="nucleotide sequence ID" value="NZ_BAVS01000006.1"/>
</dbReference>
<evidence type="ECO:0000313" key="3">
    <source>
        <dbReference type="EMBL" id="GAE92657.1"/>
    </source>
</evidence>
<feature type="transmembrane region" description="Helical" evidence="1">
    <location>
        <begin position="6"/>
        <end position="24"/>
    </location>
</feature>
<evidence type="ECO:0000256" key="1">
    <source>
        <dbReference type="SAM" id="Phobius"/>
    </source>
</evidence>
<keyword evidence="4" id="KW-1185">Reference proteome</keyword>
<feature type="domain" description="LiaI-LiaF-like transmembrane region" evidence="2">
    <location>
        <begin position="7"/>
        <end position="46"/>
    </location>
</feature>
<keyword evidence="1" id="KW-0812">Transmembrane</keyword>
<reference evidence="3 4" key="1">
    <citation type="journal article" date="2014" name="Genome Announc.">
        <title>Draft Genome Sequence of the Boron-Tolerant and Moderately Halotolerant Bacterium Gracilibacillus boraciitolerans JCM 21714T.</title>
        <authorList>
            <person name="Ahmed I."/>
            <person name="Oshima K."/>
            <person name="Suda W."/>
            <person name="Kitamura K."/>
            <person name="Iida T."/>
            <person name="Ohmori Y."/>
            <person name="Fujiwara T."/>
            <person name="Hattori M."/>
            <person name="Ohkuma M."/>
        </authorList>
    </citation>
    <scope>NUCLEOTIDE SEQUENCE [LARGE SCALE GENOMIC DNA]</scope>
    <source>
        <strain evidence="3 4">JCM 21714</strain>
    </source>
</reference>
<name>W4VHH7_9BACI</name>
<organism evidence="3 4">
    <name type="scientific">Gracilibacillus boraciitolerans JCM 21714</name>
    <dbReference type="NCBI Taxonomy" id="1298598"/>
    <lineage>
        <taxon>Bacteria</taxon>
        <taxon>Bacillati</taxon>
        <taxon>Bacillota</taxon>
        <taxon>Bacilli</taxon>
        <taxon>Bacillales</taxon>
        <taxon>Bacillaceae</taxon>
        <taxon>Gracilibacillus</taxon>
    </lineage>
</organism>
<keyword evidence="1" id="KW-1133">Transmembrane helix</keyword>
<dbReference type="EMBL" id="BAVS01000006">
    <property type="protein sequence ID" value="GAE92657.1"/>
    <property type="molecule type" value="Genomic_DNA"/>
</dbReference>
<proteinExistence type="predicted"/>